<dbReference type="PANTHER" id="PTHR21428:SF11">
    <property type="entry name" value="MEDIATOR OF RNA POLYMERASE II TRANSCRIPTION SUBUNIT 7"/>
    <property type="match status" value="1"/>
</dbReference>
<name>A0A167FG55_9ASCO</name>
<dbReference type="InterPro" id="IPR037212">
    <property type="entry name" value="Med7/Med21-like"/>
</dbReference>
<dbReference type="GO" id="GO:0016592">
    <property type="term" value="C:mediator complex"/>
    <property type="evidence" value="ECO:0007669"/>
    <property type="project" value="InterPro"/>
</dbReference>
<sequence>MSGISSVYPPPPWYYKHFTKANIEKFEQLQRERKEQKPNDLETTIKGEQGNDGIQPTVSVKIETETSEPSQPAELAKTVDESSEKPLEFPLNLLEPPTRPPNTTSYRGFGNIWQVDDKLLPLEEVGIRQLYQDIGKGSNGTVVASSSSEVVPIASESVQASHKEQIWELKKLLKSVLVNFLELVGIMATAPEKFPAKVEDIRVIVINMHHLLNEYRPHQARESLVLLIEDQIQTRRSEINSLKESNDAIRNKITGLAQQLTGILAETTAKAADLNQEYLASTSHQDELPTSGDRKTRDLALWDLLQRQGIQI</sequence>
<dbReference type="RefSeq" id="XP_018737733.1">
    <property type="nucleotide sequence ID" value="XM_018879856.1"/>
</dbReference>
<evidence type="ECO:0000256" key="1">
    <source>
        <dbReference type="ARBA" id="ARBA00004123"/>
    </source>
</evidence>
<feature type="region of interest" description="Disordered" evidence="10">
    <location>
        <begin position="30"/>
        <end position="82"/>
    </location>
</feature>
<keyword evidence="9" id="KW-0175">Coiled coil</keyword>
<keyword evidence="4 8" id="KW-0805">Transcription regulation</keyword>
<dbReference type="SUPFAM" id="SSF140718">
    <property type="entry name" value="Mediator hinge subcomplex-like"/>
    <property type="match status" value="1"/>
</dbReference>
<comment type="similarity">
    <text evidence="2 8">Belongs to the Mediator complex subunit 7 family.</text>
</comment>
<evidence type="ECO:0000256" key="2">
    <source>
        <dbReference type="ARBA" id="ARBA00009994"/>
    </source>
</evidence>
<organism evidence="11 12">
    <name type="scientific">Sugiyamaella lignohabitans</name>
    <dbReference type="NCBI Taxonomy" id="796027"/>
    <lineage>
        <taxon>Eukaryota</taxon>
        <taxon>Fungi</taxon>
        <taxon>Dikarya</taxon>
        <taxon>Ascomycota</taxon>
        <taxon>Saccharomycotina</taxon>
        <taxon>Dipodascomycetes</taxon>
        <taxon>Dipodascales</taxon>
        <taxon>Trichomonascaceae</taxon>
        <taxon>Sugiyamaella</taxon>
    </lineage>
</organism>
<dbReference type="Gene3D" id="6.10.140.200">
    <property type="match status" value="1"/>
</dbReference>
<dbReference type="OrthoDB" id="10253553at2759"/>
<dbReference type="GO" id="GO:0003712">
    <property type="term" value="F:transcription coregulator activity"/>
    <property type="evidence" value="ECO:0007669"/>
    <property type="project" value="InterPro"/>
</dbReference>
<keyword evidence="7 8" id="KW-0539">Nucleus</keyword>
<dbReference type="GO" id="GO:0070847">
    <property type="term" value="C:core mediator complex"/>
    <property type="evidence" value="ECO:0007669"/>
    <property type="project" value="TreeGrafter"/>
</dbReference>
<evidence type="ECO:0000256" key="7">
    <source>
        <dbReference type="ARBA" id="ARBA00023242"/>
    </source>
</evidence>
<comment type="subunit">
    <text evidence="8">Component of the Mediator complex.</text>
</comment>
<reference evidence="11 12" key="1">
    <citation type="submission" date="2016-02" db="EMBL/GenBank/DDBJ databases">
        <title>Complete genome sequence and transcriptome regulation of the pentose utilising yeast Sugiyamaella lignohabitans.</title>
        <authorList>
            <person name="Bellasio M."/>
            <person name="Peymann A."/>
            <person name="Valli M."/>
            <person name="Sipitzky M."/>
            <person name="Graf A."/>
            <person name="Sauer M."/>
            <person name="Marx H."/>
            <person name="Mattanovich D."/>
        </authorList>
    </citation>
    <scope>NUCLEOTIDE SEQUENCE [LARGE SCALE GENOMIC DNA]</scope>
    <source>
        <strain evidence="11 12">CBS 10342</strain>
    </source>
</reference>
<protein>
    <recommendedName>
        <fullName evidence="3 8">Mediator of RNA polymerase II transcription subunit 7</fullName>
    </recommendedName>
</protein>
<keyword evidence="5 8" id="KW-0010">Activator</keyword>
<evidence type="ECO:0000313" key="12">
    <source>
        <dbReference type="Proteomes" id="UP000189580"/>
    </source>
</evidence>
<gene>
    <name evidence="11" type="primary">MED7</name>
    <name evidence="11" type="ORF">AWJ20_2882</name>
</gene>
<dbReference type="InterPro" id="IPR044888">
    <property type="entry name" value="Mediatior_Med7_sf"/>
</dbReference>
<feature type="compositionally biased region" description="Basic and acidic residues" evidence="10">
    <location>
        <begin position="30"/>
        <end position="45"/>
    </location>
</feature>
<dbReference type="Pfam" id="PF05983">
    <property type="entry name" value="Med7"/>
    <property type="match status" value="1"/>
</dbReference>
<comment type="subcellular location">
    <subcellularLocation>
        <location evidence="1 8">Nucleus</location>
    </subcellularLocation>
</comment>
<evidence type="ECO:0000256" key="8">
    <source>
        <dbReference type="RuleBase" id="RU364060"/>
    </source>
</evidence>
<evidence type="ECO:0000256" key="6">
    <source>
        <dbReference type="ARBA" id="ARBA00023163"/>
    </source>
</evidence>
<evidence type="ECO:0000256" key="9">
    <source>
        <dbReference type="SAM" id="Coils"/>
    </source>
</evidence>
<evidence type="ECO:0000256" key="4">
    <source>
        <dbReference type="ARBA" id="ARBA00023015"/>
    </source>
</evidence>
<dbReference type="InterPro" id="IPR009244">
    <property type="entry name" value="Mediatior_Med7"/>
</dbReference>
<evidence type="ECO:0000256" key="5">
    <source>
        <dbReference type="ARBA" id="ARBA00023159"/>
    </source>
</evidence>
<proteinExistence type="inferred from homology"/>
<feature type="coiled-coil region" evidence="9">
    <location>
        <begin position="239"/>
        <end position="277"/>
    </location>
</feature>
<accession>A0A167FG55</accession>
<evidence type="ECO:0000256" key="3">
    <source>
        <dbReference type="ARBA" id="ARBA00020631"/>
    </source>
</evidence>
<dbReference type="Proteomes" id="UP000189580">
    <property type="component" value="Chromosome b"/>
</dbReference>
<keyword evidence="12" id="KW-1185">Reference proteome</keyword>
<evidence type="ECO:0000256" key="10">
    <source>
        <dbReference type="SAM" id="MobiDB-lite"/>
    </source>
</evidence>
<keyword evidence="6 8" id="KW-0804">Transcription</keyword>
<dbReference type="GO" id="GO:0006357">
    <property type="term" value="P:regulation of transcription by RNA polymerase II"/>
    <property type="evidence" value="ECO:0007669"/>
    <property type="project" value="InterPro"/>
</dbReference>
<comment type="function">
    <text evidence="8">Component of the Mediator complex, a coactivator involved in the regulated transcription of nearly all RNA polymerase II-dependent genes. Mediator functions as a bridge to convey information from gene-specific regulatory proteins to the basal RNA polymerase II transcription machinery.</text>
</comment>
<dbReference type="KEGG" id="slb:AWJ20_2882"/>
<evidence type="ECO:0000313" key="11">
    <source>
        <dbReference type="EMBL" id="ANB15256.1"/>
    </source>
</evidence>
<dbReference type="PANTHER" id="PTHR21428">
    <property type="entry name" value="MEDIATOR OF RNA POLYMERASE II TRANSCRIPTION SUBUNIT 7"/>
    <property type="match status" value="1"/>
</dbReference>
<dbReference type="AlphaFoldDB" id="A0A167FG55"/>
<dbReference type="GeneID" id="30034842"/>
<dbReference type="Gene3D" id="6.10.140.1520">
    <property type="match status" value="1"/>
</dbReference>
<dbReference type="EMBL" id="CP014503">
    <property type="protein sequence ID" value="ANB15256.1"/>
    <property type="molecule type" value="Genomic_DNA"/>
</dbReference>